<dbReference type="Proteomes" id="UP001203207">
    <property type="component" value="Unassembled WGS sequence"/>
</dbReference>
<protein>
    <submittedName>
        <fullName evidence="7">Family 16 glycosylhydrolase</fullName>
    </submittedName>
</protein>
<evidence type="ECO:0000256" key="2">
    <source>
        <dbReference type="ARBA" id="ARBA00022729"/>
    </source>
</evidence>
<feature type="compositionally biased region" description="Basic and acidic residues" evidence="5">
    <location>
        <begin position="165"/>
        <end position="174"/>
    </location>
</feature>
<dbReference type="PANTHER" id="PTHR10963:SF55">
    <property type="entry name" value="GLYCOSIDE HYDROLASE FAMILY 16 PROTEIN"/>
    <property type="match status" value="1"/>
</dbReference>
<dbReference type="AlphaFoldDB" id="A0AAE3KCV7"/>
<dbReference type="InterPro" id="IPR050546">
    <property type="entry name" value="Glycosyl_Hydrlase_16"/>
</dbReference>
<dbReference type="GO" id="GO:0005975">
    <property type="term" value="P:carbohydrate metabolic process"/>
    <property type="evidence" value="ECO:0007669"/>
    <property type="project" value="InterPro"/>
</dbReference>
<accession>A0AAE3KCV7</accession>
<dbReference type="RefSeq" id="WP_250585403.1">
    <property type="nucleotide sequence ID" value="NZ_JAKRVX010000007.1"/>
</dbReference>
<dbReference type="PANTHER" id="PTHR10963">
    <property type="entry name" value="GLYCOSYL HYDROLASE-RELATED"/>
    <property type="match status" value="1"/>
</dbReference>
<proteinExistence type="inferred from homology"/>
<dbReference type="InterPro" id="IPR013320">
    <property type="entry name" value="ConA-like_dom_sf"/>
</dbReference>
<dbReference type="Pfam" id="PF00722">
    <property type="entry name" value="Glyco_hydro_16"/>
    <property type="match status" value="1"/>
</dbReference>
<evidence type="ECO:0000256" key="5">
    <source>
        <dbReference type="SAM" id="MobiDB-lite"/>
    </source>
</evidence>
<evidence type="ECO:0000313" key="8">
    <source>
        <dbReference type="Proteomes" id="UP001203207"/>
    </source>
</evidence>
<evidence type="ECO:0000256" key="3">
    <source>
        <dbReference type="ARBA" id="ARBA00022801"/>
    </source>
</evidence>
<comment type="similarity">
    <text evidence="1">Belongs to the glycosyl hydrolase 16 family.</text>
</comment>
<sequence length="266" mass="29725">MSDTTQPADGPDGDWTVVVEENWEHFDTDRWGVGFIDREEWIPDDDATVSSDHVFVEDGQCILEIESEGTGPSGCYQGVINSSVGEEPHHPPVGIPIDPSPGQYVEARLKLPARTGVLPAFWMHPANTNWPPEIDIVELFQRGTDPQSERQSMNVNVHWSASGEPNDRETHEDAPSSIDTGIDLTGSFNRYGCAWFDDRIEWYFNEAHVATQSSSTEMLETLNTGASRPFGLVFSNHVNRIGQADLTQPWTEQLVIDWVRVSELDS</sequence>
<keyword evidence="2" id="KW-0732">Signal</keyword>
<dbReference type="EMBL" id="JAKRVX010000007">
    <property type="protein sequence ID" value="MCL9817994.1"/>
    <property type="molecule type" value="Genomic_DNA"/>
</dbReference>
<reference evidence="7" key="2">
    <citation type="submission" date="2022-02" db="EMBL/GenBank/DDBJ databases">
        <authorList>
            <person name="Elcheninov A.G."/>
            <person name="Sorokin D.Y."/>
            <person name="Kublanov I.V."/>
        </authorList>
    </citation>
    <scope>NUCLEOTIDE SEQUENCE</scope>
    <source>
        <strain evidence="7">AArc-St2</strain>
    </source>
</reference>
<dbReference type="InterPro" id="IPR000757">
    <property type="entry name" value="Beta-glucanase-like"/>
</dbReference>
<dbReference type="Gene3D" id="2.60.120.200">
    <property type="match status" value="1"/>
</dbReference>
<dbReference type="GO" id="GO:0033916">
    <property type="term" value="F:beta-agarase activity"/>
    <property type="evidence" value="ECO:0007669"/>
    <property type="project" value="InterPro"/>
</dbReference>
<dbReference type="PROSITE" id="PS51762">
    <property type="entry name" value="GH16_2"/>
    <property type="match status" value="1"/>
</dbReference>
<keyword evidence="8" id="KW-1185">Reference proteome</keyword>
<keyword evidence="3" id="KW-0378">Hydrolase</keyword>
<dbReference type="PIRSF" id="PIRSF001097">
    <property type="entry name" value="Agarase"/>
    <property type="match status" value="1"/>
</dbReference>
<evidence type="ECO:0000256" key="1">
    <source>
        <dbReference type="ARBA" id="ARBA00006865"/>
    </source>
</evidence>
<name>A0AAE3KCV7_9EURY</name>
<feature type="domain" description="GH16" evidence="6">
    <location>
        <begin position="1"/>
        <end position="266"/>
    </location>
</feature>
<evidence type="ECO:0000256" key="4">
    <source>
        <dbReference type="ARBA" id="ARBA00023295"/>
    </source>
</evidence>
<reference evidence="7" key="1">
    <citation type="journal article" date="2022" name="Syst. Appl. Microbiol.">
        <title>Natronocalculus amylovorans gen. nov., sp. nov., and Natranaeroarchaeum aerophilus sp. nov., dominant culturable amylolytic natronoarchaea from hypersaline soda lakes in southwestern Siberia.</title>
        <authorList>
            <person name="Sorokin D.Y."/>
            <person name="Elcheninov A.G."/>
            <person name="Khizhniak T.V."/>
            <person name="Koenen M."/>
            <person name="Bale N.J."/>
            <person name="Damste J.S.S."/>
            <person name="Kublanov I.V."/>
        </authorList>
    </citation>
    <scope>NUCLEOTIDE SEQUENCE</scope>
    <source>
        <strain evidence="7">AArc-St2</strain>
    </source>
</reference>
<organism evidence="7 8">
    <name type="scientific">Natronocalculus amylovorans</name>
    <dbReference type="NCBI Taxonomy" id="2917812"/>
    <lineage>
        <taxon>Archaea</taxon>
        <taxon>Methanobacteriati</taxon>
        <taxon>Methanobacteriota</taxon>
        <taxon>Stenosarchaea group</taxon>
        <taxon>Halobacteria</taxon>
        <taxon>Halobacteriales</taxon>
        <taxon>Haloferacaceae</taxon>
        <taxon>Natronocalculus</taxon>
    </lineage>
</organism>
<keyword evidence="4" id="KW-0326">Glycosidase</keyword>
<dbReference type="InterPro" id="IPR016287">
    <property type="entry name" value="Beta_agarase"/>
</dbReference>
<dbReference type="SUPFAM" id="SSF49899">
    <property type="entry name" value="Concanavalin A-like lectins/glucanases"/>
    <property type="match status" value="1"/>
</dbReference>
<gene>
    <name evidence="7" type="ORF">AArcSt2_13715</name>
</gene>
<comment type="caution">
    <text evidence="7">The sequence shown here is derived from an EMBL/GenBank/DDBJ whole genome shotgun (WGS) entry which is preliminary data.</text>
</comment>
<evidence type="ECO:0000259" key="6">
    <source>
        <dbReference type="PROSITE" id="PS51762"/>
    </source>
</evidence>
<feature type="region of interest" description="Disordered" evidence="5">
    <location>
        <begin position="160"/>
        <end position="179"/>
    </location>
</feature>
<evidence type="ECO:0000313" key="7">
    <source>
        <dbReference type="EMBL" id="MCL9817994.1"/>
    </source>
</evidence>